<feature type="region of interest" description="Disordered" evidence="7">
    <location>
        <begin position="426"/>
        <end position="465"/>
    </location>
</feature>
<dbReference type="GO" id="GO:0031515">
    <property type="term" value="C:tRNA (m1A) methyltransferase complex"/>
    <property type="evidence" value="ECO:0007669"/>
    <property type="project" value="UniProtKB-UniRule"/>
</dbReference>
<gene>
    <name evidence="8" type="ORF">TCIL3000_10_7800</name>
</gene>
<evidence type="ECO:0000256" key="4">
    <source>
        <dbReference type="ARBA" id="ARBA00022694"/>
    </source>
</evidence>
<dbReference type="GO" id="GO:0030488">
    <property type="term" value="P:tRNA methylation"/>
    <property type="evidence" value="ECO:0007669"/>
    <property type="project" value="InterPro"/>
</dbReference>
<dbReference type="EMBL" id="HE575323">
    <property type="protein sequence ID" value="CCC94005.1"/>
    <property type="molecule type" value="Genomic_DNA"/>
</dbReference>
<dbReference type="PANTHER" id="PTHR12945">
    <property type="entry name" value="TRANSLATION INITIATION FACTOR EIF3-RELATED"/>
    <property type="match status" value="1"/>
</dbReference>
<comment type="function">
    <text evidence="6">Substrate-binding subunit of tRNA (adenine-N1-)-methyltransferase, which catalyzes the formation of N1-methyladenine at position 58 (m1A58) in initiator methionyl-tRNA.</text>
</comment>
<evidence type="ECO:0000256" key="5">
    <source>
        <dbReference type="ARBA" id="ARBA00023242"/>
    </source>
</evidence>
<sequence length="465" mass="51640">MPNAGDCDDGKHCNNEQRCRTTACECISLGDYVIITGGGIKRIAHVQLGAKLRLGSSGTVHVDKLVGLRFGEVVYYDPKNCVFVPTNEYPDLDITALEGHVQDDRDNRNLVDRNDNQVLSNDEIAEMRREKGVDVFLNTLIERSATFQSKTAYSQEKYLRKKKKRYGVLYKIERVTPDGTAEIYLPTINPTDVEPESKVLRLRSDTLALILHHSDVHSGSHVLLYDKTNGHLAAALLTRIGTDGMVFQAMDKTAQPNTFPAQAMGLQNIRERWKAVPRNSAFLRGEEDTESGDTSIVKLNRRNTEITSEVSQWMRGIDARRALQERPSDSLIIVDDEEDGAGALDDLLPFVALNGHIVIYSPYLEDLTAIFTKIKAECVNICISETWCRHHQVLPNRTHPTVRMSTASGYLMTAIKVNEKVVNGSGSAAVRKSAPAADGTPEPVPLKRPREVDEGEPMPNLCSDS</sequence>
<dbReference type="PANTHER" id="PTHR12945:SF0">
    <property type="entry name" value="TRNA (ADENINE(58)-N(1))-METHYLTRANSFERASE NON-CATALYTIC SUBUNIT TRM6"/>
    <property type="match status" value="1"/>
</dbReference>
<reference evidence="8" key="1">
    <citation type="journal article" date="2012" name="Proc. Natl. Acad. Sci. U.S.A.">
        <title>Antigenic diversity is generated by distinct evolutionary mechanisms in African trypanosome species.</title>
        <authorList>
            <person name="Jackson A.P."/>
            <person name="Berry A."/>
            <person name="Aslett M."/>
            <person name="Allison H.C."/>
            <person name="Burton P."/>
            <person name="Vavrova-Anderson J."/>
            <person name="Brown R."/>
            <person name="Browne H."/>
            <person name="Corton N."/>
            <person name="Hauser H."/>
            <person name="Gamble J."/>
            <person name="Gilderthorp R."/>
            <person name="Marcello L."/>
            <person name="McQuillan J."/>
            <person name="Otto T.D."/>
            <person name="Quail M.A."/>
            <person name="Sanders M.J."/>
            <person name="van Tonder A."/>
            <person name="Ginger M.L."/>
            <person name="Field M.C."/>
            <person name="Barry J.D."/>
            <person name="Hertz-Fowler C."/>
            <person name="Berriman M."/>
        </authorList>
    </citation>
    <scope>NUCLEOTIDE SEQUENCE</scope>
    <source>
        <strain evidence="8">IL3000</strain>
    </source>
</reference>
<keyword evidence="5 6" id="KW-0539">Nucleus</keyword>
<evidence type="ECO:0000256" key="6">
    <source>
        <dbReference type="PIRNR" id="PIRNR038170"/>
    </source>
</evidence>
<dbReference type="Pfam" id="PF04189">
    <property type="entry name" value="Gcd10p"/>
    <property type="match status" value="1"/>
</dbReference>
<organism evidence="8">
    <name type="scientific">Trypanosoma congolense (strain IL3000)</name>
    <dbReference type="NCBI Taxonomy" id="1068625"/>
    <lineage>
        <taxon>Eukaryota</taxon>
        <taxon>Discoba</taxon>
        <taxon>Euglenozoa</taxon>
        <taxon>Kinetoplastea</taxon>
        <taxon>Metakinetoplastina</taxon>
        <taxon>Trypanosomatida</taxon>
        <taxon>Trypanosomatidae</taxon>
        <taxon>Trypanosoma</taxon>
        <taxon>Nannomonas</taxon>
    </lineage>
</organism>
<evidence type="ECO:0000256" key="1">
    <source>
        <dbReference type="ARBA" id="ARBA00004123"/>
    </source>
</evidence>
<dbReference type="GO" id="GO:0005634">
    <property type="term" value="C:nucleus"/>
    <property type="evidence" value="ECO:0007669"/>
    <property type="project" value="UniProtKB-SubCell"/>
</dbReference>
<comment type="similarity">
    <text evidence="2 6">Belongs to the TRM6/GCD10 family.</text>
</comment>
<keyword evidence="4 6" id="KW-0819">tRNA processing</keyword>
<proteinExistence type="inferred from homology"/>
<dbReference type="InterPro" id="IPR029063">
    <property type="entry name" value="SAM-dependent_MTases_sf"/>
</dbReference>
<evidence type="ECO:0000313" key="8">
    <source>
        <dbReference type="EMBL" id="CCC94005.1"/>
    </source>
</evidence>
<dbReference type="Gene3D" id="3.40.50.150">
    <property type="entry name" value="Vaccinia Virus protein VP39"/>
    <property type="match status" value="1"/>
</dbReference>
<comment type="subunit">
    <text evidence="6">Heterotetramer.</text>
</comment>
<dbReference type="PIRSF" id="PIRSF038170">
    <property type="entry name" value="tRNA_m1A_mtfrase"/>
    <property type="match status" value="1"/>
</dbReference>
<dbReference type="AlphaFoldDB" id="G0UX88"/>
<evidence type="ECO:0000256" key="3">
    <source>
        <dbReference type="ARBA" id="ARBA00021704"/>
    </source>
</evidence>
<dbReference type="InterPro" id="IPR017423">
    <property type="entry name" value="TRM6"/>
</dbReference>
<evidence type="ECO:0000256" key="7">
    <source>
        <dbReference type="SAM" id="MobiDB-lite"/>
    </source>
</evidence>
<name>G0UX88_TRYCI</name>
<dbReference type="VEuPathDB" id="TriTrypDB:TcIL3000_10_7800"/>
<comment type="subcellular location">
    <subcellularLocation>
        <location evidence="1 6">Nucleus</location>
    </subcellularLocation>
</comment>
<dbReference type="InterPro" id="IPR018247">
    <property type="entry name" value="EF_Hand_1_Ca_BS"/>
</dbReference>
<dbReference type="PROSITE" id="PS00018">
    <property type="entry name" value="EF_HAND_1"/>
    <property type="match status" value="1"/>
</dbReference>
<protein>
    <recommendedName>
        <fullName evidence="3 6">tRNA (adenine(58)-N(1))-methyltransferase non-catalytic subunit TRM6</fullName>
    </recommendedName>
</protein>
<accession>G0UX88</accession>
<evidence type="ECO:0000256" key="2">
    <source>
        <dbReference type="ARBA" id="ARBA00008320"/>
    </source>
</evidence>